<evidence type="ECO:0000313" key="1">
    <source>
        <dbReference type="EMBL" id="ANP47725.1"/>
    </source>
</evidence>
<protein>
    <submittedName>
        <fullName evidence="1">Cobalamin biosynthesis protein CbiG</fullName>
    </submittedName>
</protein>
<dbReference type="OrthoDB" id="9804758at2"/>
<organism evidence="1 2">
    <name type="scientific">Candidatus Viadribacter manganicus</name>
    <dbReference type="NCBI Taxonomy" id="1759059"/>
    <lineage>
        <taxon>Bacteria</taxon>
        <taxon>Pseudomonadati</taxon>
        <taxon>Pseudomonadota</taxon>
        <taxon>Alphaproteobacteria</taxon>
        <taxon>Hyphomonadales</taxon>
        <taxon>Hyphomonadaceae</taxon>
        <taxon>Candidatus Viadribacter</taxon>
    </lineage>
</organism>
<proteinExistence type="predicted"/>
<dbReference type="EMBL" id="CP013244">
    <property type="protein sequence ID" value="ANP47725.1"/>
    <property type="molecule type" value="Genomic_DNA"/>
</dbReference>
<dbReference type="InParanoid" id="A0A1B1AMG0"/>
<dbReference type="Proteomes" id="UP000092498">
    <property type="component" value="Chromosome"/>
</dbReference>
<gene>
    <name evidence="1" type="ORF">ATE48_18380</name>
</gene>
<reference evidence="1 2" key="1">
    <citation type="submission" date="2015-11" db="EMBL/GenBank/DDBJ databases">
        <title>Whole-Genome Sequence of Candidatus Oderbacter manganicum from the National Park Lower Oder Valley, Germany.</title>
        <authorList>
            <person name="Braun B."/>
            <person name="Liere K."/>
            <person name="Szewzyk U."/>
        </authorList>
    </citation>
    <scope>NUCLEOTIDE SEQUENCE [LARGE SCALE GENOMIC DNA]</scope>
    <source>
        <strain evidence="1 2">OTSz_A_272</strain>
    </source>
</reference>
<dbReference type="KEGG" id="cbot:ATE48_18380"/>
<dbReference type="STRING" id="1759059.ATE48_18380"/>
<keyword evidence="2" id="KW-1185">Reference proteome</keyword>
<name>A0A1B1AMG0_9PROT</name>
<dbReference type="AlphaFoldDB" id="A0A1B1AMG0"/>
<accession>A0A1B1AMG0</accession>
<sequence length="296" mass="32766">MNQRLFQAYVMVDWSAASKPTTGPDSVWIGVLKRNVRFQMAFDAHNPATRAEAEKLLNSILDDLKRKGERVLVGFDFPMGFPRGTAAALKLGGEPWRALMDFAAKEVKDKPDNTNNRFQVGAKMNRLMTGEAFPFWGAPARDEQTMLSAKRPREHGPGDLPELRYADEAAKGASSIWKLYYQGSVGGQALTGLPVVKRLRDARALKVWPFETGWKALTPGDVVDVDAVFAEIYPSLYAAKPNAGEIKDQAQVRGACERFNALDEKFQLGAIFGPAKDDPRREIVEHEEGWILGASA</sequence>
<dbReference type="RefSeq" id="WP_066774135.1">
    <property type="nucleotide sequence ID" value="NZ_CP013244.1"/>
</dbReference>
<evidence type="ECO:0000313" key="2">
    <source>
        <dbReference type="Proteomes" id="UP000092498"/>
    </source>
</evidence>